<comment type="similarity">
    <text evidence="5">Belongs to the DNA repair metallo-beta-lactamase (DRMBL) family.</text>
</comment>
<dbReference type="GO" id="GO:0006303">
    <property type="term" value="P:double-strand break repair via nonhomologous end joining"/>
    <property type="evidence" value="ECO:0007669"/>
    <property type="project" value="TreeGrafter"/>
</dbReference>
<evidence type="ECO:0000256" key="10">
    <source>
        <dbReference type="ARBA" id="ARBA00022722"/>
    </source>
</evidence>
<evidence type="ECO:0000256" key="18">
    <source>
        <dbReference type="ARBA" id="ARBA00023242"/>
    </source>
</evidence>
<dbReference type="GO" id="GO:0010833">
    <property type="term" value="P:telomere maintenance via telomere lengthening"/>
    <property type="evidence" value="ECO:0007669"/>
    <property type="project" value="Ensembl"/>
</dbReference>
<evidence type="ECO:0000256" key="7">
    <source>
        <dbReference type="ARBA" id="ARBA00022454"/>
    </source>
</evidence>
<dbReference type="Proteomes" id="UP000694392">
    <property type="component" value="Unplaced"/>
</dbReference>
<keyword evidence="8" id="KW-0963">Cytoplasm</keyword>
<evidence type="ECO:0000256" key="15">
    <source>
        <dbReference type="ARBA" id="ARBA00022895"/>
    </source>
</evidence>
<evidence type="ECO:0000256" key="12">
    <source>
        <dbReference type="ARBA" id="ARBA00022801"/>
    </source>
</evidence>
<dbReference type="GO" id="GO:0008800">
    <property type="term" value="F:beta-lactamase activity"/>
    <property type="evidence" value="ECO:0007669"/>
    <property type="project" value="UniProtKB-EC"/>
</dbReference>
<proteinExistence type="inferred from homology"/>
<evidence type="ECO:0000256" key="9">
    <source>
        <dbReference type="ARBA" id="ARBA00022499"/>
    </source>
</evidence>
<feature type="compositionally biased region" description="Basic and acidic residues" evidence="22">
    <location>
        <begin position="362"/>
        <end position="372"/>
    </location>
</feature>
<dbReference type="GO" id="GO:0031848">
    <property type="term" value="P:protection from non-homologous end joining at telomere"/>
    <property type="evidence" value="ECO:0007669"/>
    <property type="project" value="Ensembl"/>
</dbReference>
<comment type="catalytic activity">
    <reaction evidence="1">
        <text>a beta-lactam + H2O = a substituted beta-amino acid</text>
        <dbReference type="Rhea" id="RHEA:20401"/>
        <dbReference type="ChEBI" id="CHEBI:15377"/>
        <dbReference type="ChEBI" id="CHEBI:35627"/>
        <dbReference type="ChEBI" id="CHEBI:140347"/>
        <dbReference type="EC" id="3.5.2.6"/>
    </reaction>
</comment>
<evidence type="ECO:0000313" key="25">
    <source>
        <dbReference type="Proteomes" id="UP000694392"/>
    </source>
</evidence>
<comment type="subcellular location">
    <subcellularLocation>
        <location evidence="4">Chromosome</location>
        <location evidence="4">Telomere</location>
    </subcellularLocation>
    <subcellularLocation>
        <location evidence="3">Cytoplasm</location>
        <location evidence="3">Cytoskeleton</location>
        <location evidence="3">Microtubule organizing center</location>
        <location evidence="3">Centrosome</location>
    </subcellularLocation>
    <subcellularLocation>
        <location evidence="2">Nucleus</location>
    </subcellularLocation>
</comment>
<keyword evidence="7" id="KW-0158">Chromosome</keyword>
<dbReference type="Pfam" id="PF07522">
    <property type="entry name" value="DRMBL"/>
    <property type="match status" value="1"/>
</dbReference>
<dbReference type="CDD" id="cd16273">
    <property type="entry name" value="SNM1A-1C-like_MBL-fold"/>
    <property type="match status" value="1"/>
</dbReference>
<reference evidence="24" key="2">
    <citation type="submission" date="2025-09" db="UniProtKB">
        <authorList>
            <consortium name="Ensembl"/>
        </authorList>
    </citation>
    <scope>IDENTIFICATION</scope>
</reference>
<reference evidence="24" key="1">
    <citation type="submission" date="2025-08" db="UniProtKB">
        <authorList>
            <consortium name="Ensembl"/>
        </authorList>
    </citation>
    <scope>IDENTIFICATION</scope>
</reference>
<dbReference type="GO" id="GO:0003684">
    <property type="term" value="F:damaged DNA binding"/>
    <property type="evidence" value="ECO:0007669"/>
    <property type="project" value="TreeGrafter"/>
</dbReference>
<evidence type="ECO:0000256" key="14">
    <source>
        <dbReference type="ARBA" id="ARBA00022843"/>
    </source>
</evidence>
<evidence type="ECO:0000256" key="17">
    <source>
        <dbReference type="ARBA" id="ARBA00023212"/>
    </source>
</evidence>
<keyword evidence="14" id="KW-0832">Ubl conjugation</keyword>
<dbReference type="FunFam" id="3.40.50.12650:FF:000003">
    <property type="entry name" value="DNA cross-link repair 1B"/>
    <property type="match status" value="1"/>
</dbReference>
<keyword evidence="12" id="KW-0378">Hydrolase</keyword>
<dbReference type="GO" id="GO:0005813">
    <property type="term" value="C:centrosome"/>
    <property type="evidence" value="ECO:0007669"/>
    <property type="project" value="UniProtKB-SubCell"/>
</dbReference>
<keyword evidence="13" id="KW-0269">Exonuclease</keyword>
<dbReference type="Gene3D" id="3.40.50.12650">
    <property type="match status" value="1"/>
</dbReference>
<keyword evidence="17" id="KW-0206">Cytoskeleton</keyword>
<keyword evidence="16" id="KW-0234">DNA repair</keyword>
<sequence>MNGTLIPATPIAVDFWSIRKAGRARLFFLSHMHSDHTVGLSSTWNRPIYCSPVTGRILHLRLKVAKQWIRTLEVGESHIMVLDEVGKETMTVTLIDANNCPGAVMFLFEGHFGVILYTGDFRYTSNMLQEPALKNRKQINVLYLDNTNCHPSCILPSRLQATREIKELIRAHPHHQVKIGVYSLGKESLLVELALEFHTWVVVSPNRLELMTVLELADVFTCEEEAGWIHGVDLSEINRETMIRWNQLHPTIAILPTSRPVKVNHPNAYVVPYSDHSSFSELQEFVEWLRPCSVIPVVKSQICQTYFQQYLSSEPQELPESRLPKSVQRFMQQGRGQGQQMPTEPIKLVARHPVPRGVSFESPEKCTDRGEDAQDVVDPKQSCPESPRNAKPCTGGSCALYPVSMGGKEIIMDPESPGDQTPLSPAQPNAPTAAQCQPMHACAIRCKNCEADSVRTHARPVSRPQWDTRIMLRNNPCSPLFSACLYQFSPGDCVPLKPPCAAQKDLDAVPRQRFPSTKNEGLFFTSDQAPRRLAEEYQLAPFNTSKRCSSQSFDRQVADYFQRGEGP</sequence>
<evidence type="ECO:0000256" key="16">
    <source>
        <dbReference type="ARBA" id="ARBA00023204"/>
    </source>
</evidence>
<protein>
    <recommendedName>
        <fullName evidence="19">5' exonuclease Apollo</fullName>
        <ecNumber evidence="6">3.5.2.6</ecNumber>
    </recommendedName>
    <alternativeName>
        <fullName evidence="20">DNA cross-link repair 1B protein</fullName>
    </alternativeName>
    <alternativeName>
        <fullName evidence="21">SNM1 homolog B</fullName>
    </alternativeName>
</protein>
<dbReference type="PANTHER" id="PTHR23240">
    <property type="entry name" value="DNA CROSS-LINK REPAIR PROTEIN PSO2/SNM1-RELATED"/>
    <property type="match status" value="1"/>
</dbReference>
<dbReference type="GO" id="GO:0044877">
    <property type="term" value="F:protein-containing complex binding"/>
    <property type="evidence" value="ECO:0007669"/>
    <property type="project" value="Ensembl"/>
</dbReference>
<dbReference type="GO" id="GO:0016604">
    <property type="term" value="C:nuclear body"/>
    <property type="evidence" value="ECO:0007669"/>
    <property type="project" value="Ensembl"/>
</dbReference>
<evidence type="ECO:0000256" key="5">
    <source>
        <dbReference type="ARBA" id="ARBA00010304"/>
    </source>
</evidence>
<evidence type="ECO:0000256" key="2">
    <source>
        <dbReference type="ARBA" id="ARBA00004123"/>
    </source>
</evidence>
<dbReference type="GO" id="GO:0036297">
    <property type="term" value="P:interstrand cross-link repair"/>
    <property type="evidence" value="ECO:0007669"/>
    <property type="project" value="Ensembl"/>
</dbReference>
<accession>A0A8D0H5E3</accession>
<keyword evidence="10" id="KW-0540">Nuclease</keyword>
<evidence type="ECO:0000256" key="3">
    <source>
        <dbReference type="ARBA" id="ARBA00004300"/>
    </source>
</evidence>
<keyword evidence="18" id="KW-0539">Nucleus</keyword>
<dbReference type="EC" id="3.5.2.6" evidence="6"/>
<keyword evidence="15" id="KW-0779">Telomere</keyword>
<evidence type="ECO:0000313" key="24">
    <source>
        <dbReference type="Ensembl" id="ENSSPUP00000016435.1"/>
    </source>
</evidence>
<evidence type="ECO:0000259" key="23">
    <source>
        <dbReference type="Pfam" id="PF07522"/>
    </source>
</evidence>
<dbReference type="GO" id="GO:0031860">
    <property type="term" value="P:telomeric 3' overhang formation"/>
    <property type="evidence" value="ECO:0007669"/>
    <property type="project" value="Ensembl"/>
</dbReference>
<dbReference type="GO" id="GO:0031627">
    <property type="term" value="P:telomeric loop formation"/>
    <property type="evidence" value="ECO:0007669"/>
    <property type="project" value="Ensembl"/>
</dbReference>
<evidence type="ECO:0000256" key="6">
    <source>
        <dbReference type="ARBA" id="ARBA00012865"/>
    </source>
</evidence>
<evidence type="ECO:0000256" key="1">
    <source>
        <dbReference type="ARBA" id="ARBA00001526"/>
    </source>
</evidence>
<evidence type="ECO:0000256" key="11">
    <source>
        <dbReference type="ARBA" id="ARBA00022763"/>
    </source>
</evidence>
<feature type="domain" description="DNA repair metallo-beta-lactamase" evidence="23">
    <location>
        <begin position="260"/>
        <end position="300"/>
    </location>
</feature>
<dbReference type="GeneTree" id="ENSGT00940000158175"/>
<feature type="region of interest" description="Disordered" evidence="22">
    <location>
        <begin position="358"/>
        <end position="391"/>
    </location>
</feature>
<evidence type="ECO:0000256" key="22">
    <source>
        <dbReference type="SAM" id="MobiDB-lite"/>
    </source>
</evidence>
<dbReference type="InterPro" id="IPR011084">
    <property type="entry name" value="DRMBL"/>
</dbReference>
<dbReference type="FunFam" id="3.60.15.10:FF:000022">
    <property type="entry name" value="DNA cross-link repair 1B"/>
    <property type="match status" value="1"/>
</dbReference>
<dbReference type="Ensembl" id="ENSSPUT00000017509.1">
    <property type="protein sequence ID" value="ENSSPUP00000016435.1"/>
    <property type="gene ID" value="ENSSPUG00000012727.1"/>
</dbReference>
<gene>
    <name evidence="24" type="primary">DCLRE1B</name>
</gene>
<dbReference type="GO" id="GO:0000781">
    <property type="term" value="C:chromosome, telomeric region"/>
    <property type="evidence" value="ECO:0007669"/>
    <property type="project" value="UniProtKB-SubCell"/>
</dbReference>
<dbReference type="GO" id="GO:0035312">
    <property type="term" value="F:5'-3' DNA exonuclease activity"/>
    <property type="evidence" value="ECO:0007669"/>
    <property type="project" value="TreeGrafter"/>
</dbReference>
<keyword evidence="9" id="KW-1017">Isopeptide bond</keyword>
<keyword evidence="25" id="KW-1185">Reference proteome</keyword>
<evidence type="ECO:0000256" key="8">
    <source>
        <dbReference type="ARBA" id="ARBA00022490"/>
    </source>
</evidence>
<feature type="region of interest" description="Disordered" evidence="22">
    <location>
        <begin position="411"/>
        <end position="432"/>
    </location>
</feature>
<evidence type="ECO:0000256" key="13">
    <source>
        <dbReference type="ARBA" id="ARBA00022839"/>
    </source>
</evidence>
<dbReference type="Gene3D" id="3.60.15.10">
    <property type="entry name" value="Ribonuclease Z/Hydroxyacylglutathione hydrolase-like"/>
    <property type="match status" value="1"/>
</dbReference>
<dbReference type="GO" id="GO:0042803">
    <property type="term" value="F:protein homodimerization activity"/>
    <property type="evidence" value="ECO:0007669"/>
    <property type="project" value="Ensembl"/>
</dbReference>
<name>A0A8D0H5E3_SPHPU</name>
<keyword evidence="11" id="KW-0227">DNA damage</keyword>
<evidence type="ECO:0000256" key="19">
    <source>
        <dbReference type="ARBA" id="ARBA00039555"/>
    </source>
</evidence>
<evidence type="ECO:0000256" key="4">
    <source>
        <dbReference type="ARBA" id="ARBA00004574"/>
    </source>
</evidence>
<dbReference type="PANTHER" id="PTHR23240:SF26">
    <property type="entry name" value="5' EXONUCLEASE APOLLO"/>
    <property type="match status" value="1"/>
</dbReference>
<feature type="compositionally biased region" description="Polar residues" evidence="22">
    <location>
        <begin position="418"/>
        <end position="432"/>
    </location>
</feature>
<dbReference type="AlphaFoldDB" id="A0A8D0H5E3"/>
<evidence type="ECO:0000256" key="21">
    <source>
        <dbReference type="ARBA" id="ARBA00042738"/>
    </source>
</evidence>
<evidence type="ECO:0000256" key="20">
    <source>
        <dbReference type="ARBA" id="ARBA00041693"/>
    </source>
</evidence>
<dbReference type="InterPro" id="IPR036866">
    <property type="entry name" value="RibonucZ/Hydroxyglut_hydro"/>
</dbReference>
<dbReference type="SUPFAM" id="SSF56281">
    <property type="entry name" value="Metallo-hydrolase/oxidoreductase"/>
    <property type="match status" value="1"/>
</dbReference>
<organism evidence="24 25">
    <name type="scientific">Sphenodon punctatus</name>
    <name type="common">Tuatara</name>
    <name type="synonym">Hatteria punctata</name>
    <dbReference type="NCBI Taxonomy" id="8508"/>
    <lineage>
        <taxon>Eukaryota</taxon>
        <taxon>Metazoa</taxon>
        <taxon>Chordata</taxon>
        <taxon>Craniata</taxon>
        <taxon>Vertebrata</taxon>
        <taxon>Euteleostomi</taxon>
        <taxon>Lepidosauria</taxon>
        <taxon>Sphenodontia</taxon>
        <taxon>Sphenodontidae</taxon>
        <taxon>Sphenodon</taxon>
    </lineage>
</organism>